<dbReference type="Proteomes" id="UP000037397">
    <property type="component" value="Unassembled WGS sequence"/>
</dbReference>
<evidence type="ECO:0000256" key="1">
    <source>
        <dbReference type="SAM" id="MobiDB-lite"/>
    </source>
</evidence>
<organism evidence="2 3">
    <name type="scientific">Luteipulveratus halotolerans</name>
    <dbReference type="NCBI Taxonomy" id="1631356"/>
    <lineage>
        <taxon>Bacteria</taxon>
        <taxon>Bacillati</taxon>
        <taxon>Actinomycetota</taxon>
        <taxon>Actinomycetes</taxon>
        <taxon>Micrococcales</taxon>
        <taxon>Dermacoccaceae</taxon>
        <taxon>Luteipulveratus</taxon>
    </lineage>
</organism>
<sequence>MRLTQQQGKRLCELVHLLRRDWDLPGIETAVREAAKDATAVDVCVAAIRAAGNSEAKTPGLIPRPGAHWSQTPKGEQRQHSTCAHGNRQRVCDECNAGLTTAPPDWRNRTEPEPTTTDENDEDEQP</sequence>
<feature type="compositionally biased region" description="Acidic residues" evidence="1">
    <location>
        <begin position="116"/>
        <end position="126"/>
    </location>
</feature>
<dbReference type="AlphaFoldDB" id="A0A0L6CKD2"/>
<proteinExistence type="predicted"/>
<dbReference type="RefSeq" id="WP_050670491.1">
    <property type="nucleotide sequence ID" value="NZ_LAIR01000002.1"/>
</dbReference>
<reference evidence="3" key="1">
    <citation type="submission" date="2015-03" db="EMBL/GenBank/DDBJ databases">
        <title>Luteipulveratus halotolerans sp. nov., a novel actinobacterium (Dermacoccaceae) from Sarawak, Malaysia.</title>
        <authorList>
            <person name="Juboi H."/>
            <person name="Basik A."/>
            <person name="Shamsul S.S."/>
            <person name="Arnold P."/>
            <person name="Schmitt E.K."/>
            <person name="Sanglier J.-J."/>
            <person name="Yeo T."/>
        </authorList>
    </citation>
    <scope>NUCLEOTIDE SEQUENCE [LARGE SCALE GENOMIC DNA]</scope>
    <source>
        <strain evidence="3">C296001</strain>
    </source>
</reference>
<dbReference type="OrthoDB" id="5149531at2"/>
<evidence type="ECO:0000313" key="2">
    <source>
        <dbReference type="EMBL" id="KNX38075.1"/>
    </source>
</evidence>
<protein>
    <submittedName>
        <fullName evidence="2">Uncharacterized protein</fullName>
    </submittedName>
</protein>
<feature type="region of interest" description="Disordered" evidence="1">
    <location>
        <begin position="56"/>
        <end position="126"/>
    </location>
</feature>
<feature type="compositionally biased region" description="Polar residues" evidence="1">
    <location>
        <begin position="69"/>
        <end position="84"/>
    </location>
</feature>
<keyword evidence="3" id="KW-1185">Reference proteome</keyword>
<accession>A0A0L6CKD2</accession>
<comment type="caution">
    <text evidence="2">The sequence shown here is derived from an EMBL/GenBank/DDBJ whole genome shotgun (WGS) entry which is preliminary data.</text>
</comment>
<evidence type="ECO:0000313" key="3">
    <source>
        <dbReference type="Proteomes" id="UP000037397"/>
    </source>
</evidence>
<name>A0A0L6CKD2_9MICO</name>
<dbReference type="STRING" id="1631356.VV01_14480"/>
<dbReference type="EMBL" id="LAIR01000002">
    <property type="protein sequence ID" value="KNX38075.1"/>
    <property type="molecule type" value="Genomic_DNA"/>
</dbReference>
<gene>
    <name evidence="2" type="ORF">VV01_14480</name>
</gene>